<protein>
    <recommendedName>
        <fullName evidence="1">Minor capsid protein P8 central region domain-containing protein</fullName>
    </recommendedName>
</protein>
<feature type="domain" description="Minor capsid protein P8 central region" evidence="1">
    <location>
        <begin position="18"/>
        <end position="126"/>
    </location>
</feature>
<dbReference type="EMBL" id="MN738789">
    <property type="protein sequence ID" value="QHT36978.1"/>
    <property type="molecule type" value="Genomic_DNA"/>
</dbReference>
<name>A0A6C0F5P9_9ZZZZ</name>
<dbReference type="InterPro" id="IPR043916">
    <property type="entry name" value="P8_CR"/>
</dbReference>
<accession>A0A6C0F5P9</accession>
<dbReference type="AlphaFoldDB" id="A0A6C0F5P9"/>
<evidence type="ECO:0000259" key="1">
    <source>
        <dbReference type="Pfam" id="PF19065"/>
    </source>
</evidence>
<organism evidence="2">
    <name type="scientific">viral metagenome</name>
    <dbReference type="NCBI Taxonomy" id="1070528"/>
    <lineage>
        <taxon>unclassified sequences</taxon>
        <taxon>metagenomes</taxon>
        <taxon>organismal metagenomes</taxon>
    </lineage>
</organism>
<dbReference type="Pfam" id="PF19065">
    <property type="entry name" value="P8_CR"/>
    <property type="match status" value="1"/>
</dbReference>
<sequence length="133" mass="15366">MTNRFVKEVCKTQNLQIDPLISAFFSDSNMQLIQKTLKNYIKTSTGYTIDTQSNSNLFVVMLWVYTNFNKPCYNSKQVSHLNALTLEELVPMVRSNVLQYVQYLKDISTLPTPIEHGKSTNMTNQQIILNPPW</sequence>
<evidence type="ECO:0000313" key="2">
    <source>
        <dbReference type="EMBL" id="QHT36978.1"/>
    </source>
</evidence>
<reference evidence="2" key="1">
    <citation type="journal article" date="2020" name="Nature">
        <title>Giant virus diversity and host interactions through global metagenomics.</title>
        <authorList>
            <person name="Schulz F."/>
            <person name="Roux S."/>
            <person name="Paez-Espino D."/>
            <person name="Jungbluth S."/>
            <person name="Walsh D.A."/>
            <person name="Denef V.J."/>
            <person name="McMahon K.D."/>
            <person name="Konstantinidis K.T."/>
            <person name="Eloe-Fadrosh E.A."/>
            <person name="Kyrpides N.C."/>
            <person name="Woyke T."/>
        </authorList>
    </citation>
    <scope>NUCLEOTIDE SEQUENCE</scope>
    <source>
        <strain evidence="2">GVMAG-S-ERX555967-131</strain>
    </source>
</reference>
<proteinExistence type="predicted"/>